<dbReference type="CDD" id="cd07067">
    <property type="entry name" value="HP_PGM_like"/>
    <property type="match status" value="1"/>
</dbReference>
<dbReference type="InterPro" id="IPR051021">
    <property type="entry name" value="Mito_Ser/Thr_phosphatase"/>
</dbReference>
<dbReference type="PANTHER" id="PTHR20935:SF0">
    <property type="entry name" value="SERINE_THREONINE-PROTEIN PHOSPHATASE PGAM5, MITOCHONDRIAL"/>
    <property type="match status" value="1"/>
</dbReference>
<dbReference type="SUPFAM" id="SSF53254">
    <property type="entry name" value="Phosphoglycerate mutase-like"/>
    <property type="match status" value="1"/>
</dbReference>
<sequence length="200" mass="21676">MQLILVRHGQPMDMADPKTGNPPLTELGHAQAQATAARLANEAIAALVASSLQRARQTAAPLAAALNLPLATEHRIGEIDRDGGRYQRIEAIRDEGREAWHAFLADPVGYFGGDGKIFLSDTLDGWHAIIETMLANPAERRATVAFSHGFPINILLNHALGLDGKFRFAPAYGSITRLIVLGWDRLSVLSLNETAHFPSV</sequence>
<dbReference type="AlphaFoldDB" id="A0A7G5IET0"/>
<accession>A0A7G5IET0</accession>
<keyword evidence="1" id="KW-0378">Hydrolase</keyword>
<name>A0A7G5IET0_9SPHN</name>
<evidence type="ECO:0000313" key="2">
    <source>
        <dbReference type="EMBL" id="QMW21872.1"/>
    </source>
</evidence>
<dbReference type="SMART" id="SM00855">
    <property type="entry name" value="PGAM"/>
    <property type="match status" value="1"/>
</dbReference>
<protein>
    <submittedName>
        <fullName evidence="2">Histidine phosphatase family protein</fullName>
    </submittedName>
</protein>
<dbReference type="Pfam" id="PF00300">
    <property type="entry name" value="His_Phos_1"/>
    <property type="match status" value="1"/>
</dbReference>
<keyword evidence="3" id="KW-1185">Reference proteome</keyword>
<dbReference type="RefSeq" id="WP_182294718.1">
    <property type="nucleotide sequence ID" value="NZ_CP059851.1"/>
</dbReference>
<dbReference type="PANTHER" id="PTHR20935">
    <property type="entry name" value="PHOSPHOGLYCERATE MUTASE-RELATED"/>
    <property type="match status" value="1"/>
</dbReference>
<dbReference type="GO" id="GO:0016787">
    <property type="term" value="F:hydrolase activity"/>
    <property type="evidence" value="ECO:0007669"/>
    <property type="project" value="UniProtKB-KW"/>
</dbReference>
<evidence type="ECO:0000313" key="3">
    <source>
        <dbReference type="Proteomes" id="UP000515292"/>
    </source>
</evidence>
<reference evidence="2 3" key="1">
    <citation type="submission" date="2020-07" db="EMBL/GenBank/DDBJ databases">
        <title>Complete genome sequence for Sandaracinobacter sp. M6.</title>
        <authorList>
            <person name="Tang Y."/>
            <person name="Liu Q."/>
            <person name="Guo Z."/>
            <person name="Lei P."/>
            <person name="Huang B."/>
        </authorList>
    </citation>
    <scope>NUCLEOTIDE SEQUENCE [LARGE SCALE GENOMIC DNA]</scope>
    <source>
        <strain evidence="2 3">M6</strain>
    </source>
</reference>
<dbReference type="KEGG" id="sand:H3309_10765"/>
<dbReference type="InterPro" id="IPR013078">
    <property type="entry name" value="His_Pase_superF_clade-1"/>
</dbReference>
<proteinExistence type="predicted"/>
<dbReference type="Proteomes" id="UP000515292">
    <property type="component" value="Chromosome"/>
</dbReference>
<dbReference type="InterPro" id="IPR029033">
    <property type="entry name" value="His_PPase_superfam"/>
</dbReference>
<dbReference type="Gene3D" id="3.40.50.1240">
    <property type="entry name" value="Phosphoglycerate mutase-like"/>
    <property type="match status" value="1"/>
</dbReference>
<dbReference type="EMBL" id="CP059851">
    <property type="protein sequence ID" value="QMW21872.1"/>
    <property type="molecule type" value="Genomic_DNA"/>
</dbReference>
<evidence type="ECO:0000256" key="1">
    <source>
        <dbReference type="ARBA" id="ARBA00022801"/>
    </source>
</evidence>
<gene>
    <name evidence="2" type="ORF">H3309_10765</name>
</gene>
<organism evidence="2 3">
    <name type="scientific">Sandaracinobacteroides saxicola</name>
    <dbReference type="NCBI Taxonomy" id="2759707"/>
    <lineage>
        <taxon>Bacteria</taxon>
        <taxon>Pseudomonadati</taxon>
        <taxon>Pseudomonadota</taxon>
        <taxon>Alphaproteobacteria</taxon>
        <taxon>Sphingomonadales</taxon>
        <taxon>Sphingosinicellaceae</taxon>
        <taxon>Sandaracinobacteroides</taxon>
    </lineage>
</organism>